<name>A0ABN2NRZ6_9ACTN</name>
<dbReference type="Proteomes" id="UP001501303">
    <property type="component" value="Unassembled WGS sequence"/>
</dbReference>
<evidence type="ECO:0000313" key="2">
    <source>
        <dbReference type="EMBL" id="GAA1896934.1"/>
    </source>
</evidence>
<evidence type="ECO:0008006" key="4">
    <source>
        <dbReference type="Google" id="ProtNLM"/>
    </source>
</evidence>
<feature type="region of interest" description="Disordered" evidence="1">
    <location>
        <begin position="1"/>
        <end position="22"/>
    </location>
</feature>
<dbReference type="Gene3D" id="1.10.357.10">
    <property type="entry name" value="Tetracycline Repressor, domain 2"/>
    <property type="match status" value="1"/>
</dbReference>
<gene>
    <name evidence="2" type="ORF">GCM10009716_03710</name>
</gene>
<dbReference type="EMBL" id="BAAAMJ010000003">
    <property type="protein sequence ID" value="GAA1896934.1"/>
    <property type="molecule type" value="Genomic_DNA"/>
</dbReference>
<reference evidence="2 3" key="1">
    <citation type="journal article" date="2019" name="Int. J. Syst. Evol. Microbiol.">
        <title>The Global Catalogue of Microorganisms (GCM) 10K type strain sequencing project: providing services to taxonomists for standard genome sequencing and annotation.</title>
        <authorList>
            <consortium name="The Broad Institute Genomics Platform"/>
            <consortium name="The Broad Institute Genome Sequencing Center for Infectious Disease"/>
            <person name="Wu L."/>
            <person name="Ma J."/>
        </authorList>
    </citation>
    <scope>NUCLEOTIDE SEQUENCE [LARGE SCALE GENOMIC DNA]</scope>
    <source>
        <strain evidence="2 3">JCM 13581</strain>
    </source>
</reference>
<organism evidence="2 3">
    <name type="scientific">Streptomyces sodiiphilus</name>
    <dbReference type="NCBI Taxonomy" id="226217"/>
    <lineage>
        <taxon>Bacteria</taxon>
        <taxon>Bacillati</taxon>
        <taxon>Actinomycetota</taxon>
        <taxon>Actinomycetes</taxon>
        <taxon>Kitasatosporales</taxon>
        <taxon>Streptomycetaceae</taxon>
        <taxon>Streptomyces</taxon>
    </lineage>
</organism>
<accession>A0ABN2NRZ6</accession>
<protein>
    <recommendedName>
        <fullName evidence="4">TetR family transcriptional regulator</fullName>
    </recommendedName>
</protein>
<proteinExistence type="predicted"/>
<evidence type="ECO:0000256" key="1">
    <source>
        <dbReference type="SAM" id="MobiDB-lite"/>
    </source>
</evidence>
<sequence>MGARRLTHSAGTRRSPHREAPSEKHVFFAKEDLALDLGREYTEGLARTVRGRPPGRSALDALREAFLASVARHDPVIGFCGPPFARMIAGSPALLARLREFHGDRERTLAAALAEEAGTTGTSSPDDFRPRAAAALIAAAHRALFDETFRRTLAGQSDATIAAAVTDAAHHAFALLTPALGPRP</sequence>
<evidence type="ECO:0000313" key="3">
    <source>
        <dbReference type="Proteomes" id="UP001501303"/>
    </source>
</evidence>
<keyword evidence="3" id="KW-1185">Reference proteome</keyword>
<comment type="caution">
    <text evidence="2">The sequence shown here is derived from an EMBL/GenBank/DDBJ whole genome shotgun (WGS) entry which is preliminary data.</text>
</comment>